<dbReference type="Proteomes" id="UP000193689">
    <property type="component" value="Unassembled WGS sequence"/>
</dbReference>
<protein>
    <submittedName>
        <fullName evidence="8">Major facilitator superfamily domain-containing protein</fullName>
    </submittedName>
</protein>
<accession>A0A1Y2DNX2</accession>
<evidence type="ECO:0000256" key="6">
    <source>
        <dbReference type="ARBA" id="ARBA00023180"/>
    </source>
</evidence>
<evidence type="ECO:0000256" key="3">
    <source>
        <dbReference type="ARBA" id="ARBA00022692"/>
    </source>
</evidence>
<dbReference type="InterPro" id="IPR011701">
    <property type="entry name" value="MFS"/>
</dbReference>
<evidence type="ECO:0000256" key="5">
    <source>
        <dbReference type="ARBA" id="ARBA00023136"/>
    </source>
</evidence>
<evidence type="ECO:0000256" key="7">
    <source>
        <dbReference type="SAM" id="Phobius"/>
    </source>
</evidence>
<dbReference type="GO" id="GO:0005886">
    <property type="term" value="C:plasma membrane"/>
    <property type="evidence" value="ECO:0007669"/>
    <property type="project" value="TreeGrafter"/>
</dbReference>
<evidence type="ECO:0000256" key="4">
    <source>
        <dbReference type="ARBA" id="ARBA00022989"/>
    </source>
</evidence>
<sequence length="331" mass="35918">MDSGISGGANSDVMLIAGRAVQGIRGSEINLIIKLIISDLIPFQERGSCIAKIFTIFYLGTTIGPFVGGEQSNWRLVFYINLPSGAPLYSSSSSFSSYTIPPISFTSRLNVIDYLGNAILIAAVPSVLTDLARVGTRYPRRTPVVALIMAFLSFILLYWGLYFLLVYFQAVLHADNATSGIWLFANVLVKESFHVVGSIIVTKRYRYRPLQFLVFALMILGFGIVASSAAGIDFMMLTNLAAVQADLPEKDVAIAAATLTSMHAYGVIWGVLFAEGNLAGQHRGYSGILLYFHGEGNRAASKSGDGENLPALLGKDVIMENIECRLPVRVE</sequence>
<dbReference type="InterPro" id="IPR036259">
    <property type="entry name" value="MFS_trans_sf"/>
</dbReference>
<comment type="subcellular location">
    <subcellularLocation>
        <location evidence="1">Membrane</location>
        <topology evidence="1">Multi-pass membrane protein</topology>
    </subcellularLocation>
</comment>
<reference evidence="8 9" key="1">
    <citation type="submission" date="2016-07" db="EMBL/GenBank/DDBJ databases">
        <title>Pervasive Adenine N6-methylation of Active Genes in Fungi.</title>
        <authorList>
            <consortium name="DOE Joint Genome Institute"/>
            <person name="Mondo S.J."/>
            <person name="Dannebaum R.O."/>
            <person name="Kuo R.C."/>
            <person name="Labutti K."/>
            <person name="Haridas S."/>
            <person name="Kuo A."/>
            <person name="Salamov A."/>
            <person name="Ahrendt S.R."/>
            <person name="Lipzen A."/>
            <person name="Sullivan W."/>
            <person name="Andreopoulos W.B."/>
            <person name="Clum A."/>
            <person name="Lindquist E."/>
            <person name="Daum C."/>
            <person name="Ramamoorthy G.K."/>
            <person name="Gryganskyi A."/>
            <person name="Culley D."/>
            <person name="Magnuson J.K."/>
            <person name="James T.Y."/>
            <person name="O'Malley M.A."/>
            <person name="Stajich J.E."/>
            <person name="Spatafora J.W."/>
            <person name="Visel A."/>
            <person name="Grigoriev I.V."/>
        </authorList>
    </citation>
    <scope>NUCLEOTIDE SEQUENCE [LARGE SCALE GENOMIC DNA]</scope>
    <source>
        <strain evidence="8 9">CBS 129021</strain>
    </source>
</reference>
<organism evidence="8 9">
    <name type="scientific">Pseudomassariella vexata</name>
    <dbReference type="NCBI Taxonomy" id="1141098"/>
    <lineage>
        <taxon>Eukaryota</taxon>
        <taxon>Fungi</taxon>
        <taxon>Dikarya</taxon>
        <taxon>Ascomycota</taxon>
        <taxon>Pezizomycotina</taxon>
        <taxon>Sordariomycetes</taxon>
        <taxon>Xylariomycetidae</taxon>
        <taxon>Amphisphaeriales</taxon>
        <taxon>Pseudomassariaceae</taxon>
        <taxon>Pseudomassariella</taxon>
    </lineage>
</organism>
<dbReference type="InParanoid" id="A0A1Y2DNX2"/>
<feature type="transmembrane region" description="Helical" evidence="7">
    <location>
        <begin position="144"/>
        <end position="168"/>
    </location>
</feature>
<name>A0A1Y2DNX2_9PEZI</name>
<keyword evidence="3 7" id="KW-0812">Transmembrane</keyword>
<dbReference type="GeneID" id="63774845"/>
<keyword evidence="5 7" id="KW-0472">Membrane</keyword>
<dbReference type="RefSeq" id="XP_040713096.1">
    <property type="nucleotide sequence ID" value="XM_040858633.1"/>
</dbReference>
<keyword evidence="9" id="KW-1185">Reference proteome</keyword>
<comment type="caution">
    <text evidence="8">The sequence shown here is derived from an EMBL/GenBank/DDBJ whole genome shotgun (WGS) entry which is preliminary data.</text>
</comment>
<evidence type="ECO:0000313" key="9">
    <source>
        <dbReference type="Proteomes" id="UP000193689"/>
    </source>
</evidence>
<feature type="transmembrane region" description="Helical" evidence="7">
    <location>
        <begin position="180"/>
        <end position="200"/>
    </location>
</feature>
<keyword evidence="6" id="KW-0325">Glycoprotein</keyword>
<dbReference type="EMBL" id="MCFJ01000011">
    <property type="protein sequence ID" value="ORY60869.1"/>
    <property type="molecule type" value="Genomic_DNA"/>
</dbReference>
<dbReference type="OrthoDB" id="10021397at2759"/>
<evidence type="ECO:0000256" key="2">
    <source>
        <dbReference type="ARBA" id="ARBA00022448"/>
    </source>
</evidence>
<evidence type="ECO:0000256" key="1">
    <source>
        <dbReference type="ARBA" id="ARBA00004141"/>
    </source>
</evidence>
<dbReference type="SUPFAM" id="SSF103473">
    <property type="entry name" value="MFS general substrate transporter"/>
    <property type="match status" value="1"/>
</dbReference>
<dbReference type="Gene3D" id="1.20.1250.20">
    <property type="entry name" value="MFS general substrate transporter like domains"/>
    <property type="match status" value="1"/>
</dbReference>
<dbReference type="AlphaFoldDB" id="A0A1Y2DNX2"/>
<dbReference type="Pfam" id="PF07690">
    <property type="entry name" value="MFS_1"/>
    <property type="match status" value="1"/>
</dbReference>
<dbReference type="PANTHER" id="PTHR23501">
    <property type="entry name" value="MAJOR FACILITATOR SUPERFAMILY"/>
    <property type="match status" value="1"/>
</dbReference>
<evidence type="ECO:0000313" key="8">
    <source>
        <dbReference type="EMBL" id="ORY60869.1"/>
    </source>
</evidence>
<proteinExistence type="predicted"/>
<keyword evidence="4 7" id="KW-1133">Transmembrane helix</keyword>
<dbReference type="GO" id="GO:0022857">
    <property type="term" value="F:transmembrane transporter activity"/>
    <property type="evidence" value="ECO:0007669"/>
    <property type="project" value="InterPro"/>
</dbReference>
<dbReference type="PANTHER" id="PTHR23501:SF187">
    <property type="entry name" value="MAJOR FACILITATOR SUPERFAMILY (MFS) PROFILE DOMAIN-CONTAINING PROTEIN"/>
    <property type="match status" value="1"/>
</dbReference>
<keyword evidence="2" id="KW-0813">Transport</keyword>
<feature type="transmembrane region" description="Helical" evidence="7">
    <location>
        <begin position="252"/>
        <end position="274"/>
    </location>
</feature>
<gene>
    <name evidence="8" type="ORF">BCR38DRAFT_411979</name>
</gene>
<feature type="transmembrane region" description="Helical" evidence="7">
    <location>
        <begin position="212"/>
        <end position="232"/>
    </location>
</feature>